<protein>
    <recommendedName>
        <fullName evidence="2">Cell envelope-related transcriptional attenuator domain-containing protein</fullName>
    </recommendedName>
</protein>
<dbReference type="PANTHER" id="PTHR33392">
    <property type="entry name" value="POLYISOPRENYL-TEICHOIC ACID--PEPTIDOGLYCAN TEICHOIC ACID TRANSFERASE TAGU"/>
    <property type="match status" value="1"/>
</dbReference>
<keyword evidence="4" id="KW-1185">Reference proteome</keyword>
<dbReference type="InterPro" id="IPR004474">
    <property type="entry name" value="LytR_CpsA_psr"/>
</dbReference>
<dbReference type="NCBIfam" id="TIGR00350">
    <property type="entry name" value="lytR_cpsA_psr"/>
    <property type="match status" value="1"/>
</dbReference>
<evidence type="ECO:0000313" key="4">
    <source>
        <dbReference type="Proteomes" id="UP001501747"/>
    </source>
</evidence>
<evidence type="ECO:0000259" key="2">
    <source>
        <dbReference type="Pfam" id="PF03816"/>
    </source>
</evidence>
<organism evidence="3 4">
    <name type="scientific">Allokutzneria multivorans</name>
    <dbReference type="NCBI Taxonomy" id="1142134"/>
    <lineage>
        <taxon>Bacteria</taxon>
        <taxon>Bacillati</taxon>
        <taxon>Actinomycetota</taxon>
        <taxon>Actinomycetes</taxon>
        <taxon>Pseudonocardiales</taxon>
        <taxon>Pseudonocardiaceae</taxon>
        <taxon>Allokutzneria</taxon>
    </lineage>
</organism>
<name>A0ABP7T4A8_9PSEU</name>
<accession>A0ABP7T4A8</accession>
<feature type="domain" description="Cell envelope-related transcriptional attenuator" evidence="2">
    <location>
        <begin position="140"/>
        <end position="295"/>
    </location>
</feature>
<evidence type="ECO:0000313" key="3">
    <source>
        <dbReference type="EMBL" id="GAA4020683.1"/>
    </source>
</evidence>
<proteinExistence type="inferred from homology"/>
<sequence length="414" mass="43973">MRCYPAEGQVPEDCYTTEGKRPESVHSVEDERAEGTIMEQVRQPRRVLAGVGRAVVVLVSATALGASALGWTAYRGVTVAVTTDDVIAAPATPPSREKAAAADTTFLLVGVDSRTDAQGRPLSREILDELQAGNPSGEQNTDTMIVVHVPADPTKKAFAVSLPRDSYVDIAGGYGKHKLNSAYSRAKNANGGSATAGRRNLIETVNNLTGLRVNHYAEINMYAFSQITKAVGGVPICLNKAVKDNYSGADFPQGEQVLQGADALKFVRQRHGLPRGDLDRVRRQQAFLAGLASRVLSAGTLTDPGKVTALLDAIKTSVVLDQNWNLLSLAEQVQGLSGGRIEFHTIPTLRSDLATPADGTAVEVNPKQVKAFVQDLLTAVPAPPVQMRQGLGSGTVAPEQHQETITANGVHCVN</sequence>
<dbReference type="Pfam" id="PF03816">
    <property type="entry name" value="LytR_cpsA_psr"/>
    <property type="match status" value="1"/>
</dbReference>
<comment type="similarity">
    <text evidence="1">Belongs to the LytR/CpsA/Psr (LCP) family.</text>
</comment>
<dbReference type="EMBL" id="BAABAL010000018">
    <property type="protein sequence ID" value="GAA4020683.1"/>
    <property type="molecule type" value="Genomic_DNA"/>
</dbReference>
<dbReference type="PANTHER" id="PTHR33392:SF6">
    <property type="entry name" value="POLYISOPRENYL-TEICHOIC ACID--PEPTIDOGLYCAN TEICHOIC ACID TRANSFERASE TAGU"/>
    <property type="match status" value="1"/>
</dbReference>
<dbReference type="Proteomes" id="UP001501747">
    <property type="component" value="Unassembled WGS sequence"/>
</dbReference>
<comment type="caution">
    <text evidence="3">The sequence shown here is derived from an EMBL/GenBank/DDBJ whole genome shotgun (WGS) entry which is preliminary data.</text>
</comment>
<dbReference type="InterPro" id="IPR050922">
    <property type="entry name" value="LytR/CpsA/Psr_CW_biosynth"/>
</dbReference>
<evidence type="ECO:0000256" key="1">
    <source>
        <dbReference type="ARBA" id="ARBA00006068"/>
    </source>
</evidence>
<dbReference type="Gene3D" id="3.40.630.190">
    <property type="entry name" value="LCP protein"/>
    <property type="match status" value="1"/>
</dbReference>
<gene>
    <name evidence="3" type="ORF">GCM10022247_50950</name>
</gene>
<reference evidence="4" key="1">
    <citation type="journal article" date="2019" name="Int. J. Syst. Evol. Microbiol.">
        <title>The Global Catalogue of Microorganisms (GCM) 10K type strain sequencing project: providing services to taxonomists for standard genome sequencing and annotation.</title>
        <authorList>
            <consortium name="The Broad Institute Genomics Platform"/>
            <consortium name="The Broad Institute Genome Sequencing Center for Infectious Disease"/>
            <person name="Wu L."/>
            <person name="Ma J."/>
        </authorList>
    </citation>
    <scope>NUCLEOTIDE SEQUENCE [LARGE SCALE GENOMIC DNA]</scope>
    <source>
        <strain evidence="4">JCM 17342</strain>
    </source>
</reference>